<name>A0AAV5TDE4_9BILA</name>
<keyword evidence="2" id="KW-1185">Reference proteome</keyword>
<dbReference type="EMBL" id="BTSX01000004">
    <property type="protein sequence ID" value="GMS93205.1"/>
    <property type="molecule type" value="Genomic_DNA"/>
</dbReference>
<organism evidence="1 2">
    <name type="scientific">Pristionchus entomophagus</name>
    <dbReference type="NCBI Taxonomy" id="358040"/>
    <lineage>
        <taxon>Eukaryota</taxon>
        <taxon>Metazoa</taxon>
        <taxon>Ecdysozoa</taxon>
        <taxon>Nematoda</taxon>
        <taxon>Chromadorea</taxon>
        <taxon>Rhabditida</taxon>
        <taxon>Rhabditina</taxon>
        <taxon>Diplogasteromorpha</taxon>
        <taxon>Diplogasteroidea</taxon>
        <taxon>Neodiplogasteridae</taxon>
        <taxon>Pristionchus</taxon>
    </lineage>
</organism>
<protein>
    <recommendedName>
        <fullName evidence="3">CUB domain-containing protein</fullName>
    </recommendedName>
</protein>
<dbReference type="AlphaFoldDB" id="A0AAV5TDE4"/>
<proteinExistence type="predicted"/>
<feature type="non-terminal residue" evidence="1">
    <location>
        <position position="361"/>
    </location>
</feature>
<comment type="caution">
    <text evidence="1">The sequence shown here is derived from an EMBL/GenBank/DDBJ whole genome shotgun (WGS) entry which is preliminary data.</text>
</comment>
<evidence type="ECO:0000313" key="1">
    <source>
        <dbReference type="EMBL" id="GMS93205.1"/>
    </source>
</evidence>
<gene>
    <name evidence="1" type="ORF">PENTCL1PPCAC_15380</name>
</gene>
<evidence type="ECO:0008006" key="3">
    <source>
        <dbReference type="Google" id="ProtNLM"/>
    </source>
</evidence>
<evidence type="ECO:0000313" key="2">
    <source>
        <dbReference type="Proteomes" id="UP001432027"/>
    </source>
</evidence>
<dbReference type="Proteomes" id="UP001432027">
    <property type="component" value="Unassembled WGS sequence"/>
</dbReference>
<sequence>VFALSLLINGANSFVLFTHSVMYDAVDFVDNRNIKLPTFCSTSGCHVYVAEVSADFAANLKIVTRTIVMENNDLRTISSQYQKNGAKAPGILHPLPAGEDYFIENSNDSATSSLMTVFIVSMTAPNIGSSAILDGAQTVPVADSLPARILTIIDNQLSTIAIAPANIPNSVVMRTTGFDNADGKADNCNYVLDTKSSGKPFPGVKQQLINTQIITLMFDSVDNVAIERGTLLTWNFWLDDTPFTGFVTSAGHVGCSKAVDNDELYSIETLRSGNFYPDTFYYINSKEVPMNVHFDWDLNTPPTFPVTLTSNDQNTTFYGMNHSQRSSDTSNIQFIKILWERLNTGTFMARFTTEPLAKATG</sequence>
<accession>A0AAV5TDE4</accession>
<reference evidence="1" key="1">
    <citation type="submission" date="2023-10" db="EMBL/GenBank/DDBJ databases">
        <title>Genome assembly of Pristionchus species.</title>
        <authorList>
            <person name="Yoshida K."/>
            <person name="Sommer R.J."/>
        </authorList>
    </citation>
    <scope>NUCLEOTIDE SEQUENCE</scope>
    <source>
        <strain evidence="1">RS0144</strain>
    </source>
</reference>
<feature type="non-terminal residue" evidence="1">
    <location>
        <position position="1"/>
    </location>
</feature>